<feature type="region of interest" description="Disordered" evidence="1">
    <location>
        <begin position="40"/>
        <end position="68"/>
    </location>
</feature>
<dbReference type="OrthoDB" id="5423818at2759"/>
<dbReference type="eggNOG" id="ENOG502RK29">
    <property type="taxonomic scope" value="Eukaryota"/>
</dbReference>
<dbReference type="HOGENOM" id="CLU_052856_0_0_1"/>
<gene>
    <name evidence="2" type="ORF">TRIVIDRAFT_44263</name>
</gene>
<protein>
    <recommendedName>
        <fullName evidence="4">Transcription factor domain-containing protein</fullName>
    </recommendedName>
</protein>
<organism evidence="2 3">
    <name type="scientific">Hypocrea virens (strain Gv29-8 / FGSC 10586)</name>
    <name type="common">Gliocladium virens</name>
    <name type="synonym">Trichoderma virens</name>
    <dbReference type="NCBI Taxonomy" id="413071"/>
    <lineage>
        <taxon>Eukaryota</taxon>
        <taxon>Fungi</taxon>
        <taxon>Dikarya</taxon>
        <taxon>Ascomycota</taxon>
        <taxon>Pezizomycotina</taxon>
        <taxon>Sordariomycetes</taxon>
        <taxon>Hypocreomycetidae</taxon>
        <taxon>Hypocreales</taxon>
        <taxon>Hypocreaceae</taxon>
        <taxon>Trichoderma</taxon>
    </lineage>
</organism>
<dbReference type="AlphaFoldDB" id="G9N3M3"/>
<dbReference type="InParanoid" id="G9N3M3"/>
<keyword evidence="3" id="KW-1185">Reference proteome</keyword>
<dbReference type="VEuPathDB" id="FungiDB:TRIVIDRAFT_44263"/>
<sequence length="396" mass="45158">MAAQQPELDHTFVNLTDDPAEGRGARRTYIRRAVMKNFHKRRNQKKRASRNEGEATSSSIPENGPLEPVTLIDWQSGPPSRALIPNFLLFEQRKLSGLPMMQISNFILRFLCGQASKVAHDSSLVGFVHPSSEHELEVNLEGAAMKPSPLKTCQNLLRAYGSYKSDTLSWSVDKEPLWEMIHQHQEWIYSKAREPASCSIELLIPTFNPWELLSAAQCLAIYVLLRVKLGKNNRSFPNGDIALLYTLGALFRRLQFERLLDITHHPSDDWRQWVFCESFIRIATIYFTLNVIVSMEFGLPCNSPQDWNIDDMPLPASKASWGAQNTTDWTKFTKVLPPYKQLKWRDLLSPAASNDCPVEEWKESSDELGMVVTMAMTVRAQQLRDRSQSSSSSRML</sequence>
<proteinExistence type="predicted"/>
<reference evidence="2 3" key="1">
    <citation type="journal article" date="2011" name="Genome Biol.">
        <title>Comparative genome sequence analysis underscores mycoparasitism as the ancestral life style of Trichoderma.</title>
        <authorList>
            <person name="Kubicek C.P."/>
            <person name="Herrera-Estrella A."/>
            <person name="Seidl-Seiboth V."/>
            <person name="Martinez D.A."/>
            <person name="Druzhinina I.S."/>
            <person name="Thon M."/>
            <person name="Zeilinger S."/>
            <person name="Casas-Flores S."/>
            <person name="Horwitz B.A."/>
            <person name="Mukherjee P.K."/>
            <person name="Mukherjee M."/>
            <person name="Kredics L."/>
            <person name="Alcaraz L.D."/>
            <person name="Aerts A."/>
            <person name="Antal Z."/>
            <person name="Atanasova L."/>
            <person name="Cervantes-Badillo M.G."/>
            <person name="Challacombe J."/>
            <person name="Chertkov O."/>
            <person name="McCluskey K."/>
            <person name="Coulpier F."/>
            <person name="Deshpande N."/>
            <person name="von Doehren H."/>
            <person name="Ebbole D.J."/>
            <person name="Esquivel-Naranjo E.U."/>
            <person name="Fekete E."/>
            <person name="Flipphi M."/>
            <person name="Glaser F."/>
            <person name="Gomez-Rodriguez E.Y."/>
            <person name="Gruber S."/>
            <person name="Han C."/>
            <person name="Henrissat B."/>
            <person name="Hermosa R."/>
            <person name="Hernandez-Onate M."/>
            <person name="Karaffa L."/>
            <person name="Kosti I."/>
            <person name="Le Crom S."/>
            <person name="Lindquist E."/>
            <person name="Lucas S."/>
            <person name="Luebeck M."/>
            <person name="Luebeck P.S."/>
            <person name="Margeot A."/>
            <person name="Metz B."/>
            <person name="Misra M."/>
            <person name="Nevalainen H."/>
            <person name="Omann M."/>
            <person name="Packer N."/>
            <person name="Perrone G."/>
            <person name="Uresti-Rivera E.E."/>
            <person name="Salamov A."/>
            <person name="Schmoll M."/>
            <person name="Seiboth B."/>
            <person name="Shapiro H."/>
            <person name="Sukno S."/>
            <person name="Tamayo-Ramos J.A."/>
            <person name="Tisch D."/>
            <person name="Wiest A."/>
            <person name="Wilkinson H.H."/>
            <person name="Zhang M."/>
            <person name="Coutinho P.M."/>
            <person name="Kenerley C.M."/>
            <person name="Monte E."/>
            <person name="Baker S.E."/>
            <person name="Grigoriev I.V."/>
        </authorList>
    </citation>
    <scope>NUCLEOTIDE SEQUENCE [LARGE SCALE GENOMIC DNA]</scope>
    <source>
        <strain evidence="3">Gv29-8 / FGSC 10586</strain>
    </source>
</reference>
<dbReference type="Proteomes" id="UP000007115">
    <property type="component" value="Unassembled WGS sequence"/>
</dbReference>
<evidence type="ECO:0008006" key="4">
    <source>
        <dbReference type="Google" id="ProtNLM"/>
    </source>
</evidence>
<feature type="region of interest" description="Disordered" evidence="1">
    <location>
        <begin position="1"/>
        <end position="20"/>
    </location>
</feature>
<dbReference type="GeneID" id="25794288"/>
<evidence type="ECO:0000256" key="1">
    <source>
        <dbReference type="SAM" id="MobiDB-lite"/>
    </source>
</evidence>
<dbReference type="EMBL" id="ABDF02000085">
    <property type="protein sequence ID" value="EHK18907.1"/>
    <property type="molecule type" value="Genomic_DNA"/>
</dbReference>
<dbReference type="RefSeq" id="XP_013953104.1">
    <property type="nucleotide sequence ID" value="XM_014097629.1"/>
</dbReference>
<evidence type="ECO:0000313" key="3">
    <source>
        <dbReference type="Proteomes" id="UP000007115"/>
    </source>
</evidence>
<name>G9N3M3_HYPVG</name>
<accession>G9N3M3</accession>
<evidence type="ECO:0000313" key="2">
    <source>
        <dbReference type="EMBL" id="EHK18907.1"/>
    </source>
</evidence>
<dbReference type="OMA" id="QWVFCES"/>
<comment type="caution">
    <text evidence="2">The sequence shown here is derived from an EMBL/GenBank/DDBJ whole genome shotgun (WGS) entry which is preliminary data.</text>
</comment>